<keyword evidence="7" id="KW-0732">Signal</keyword>
<comment type="catalytic activity">
    <reaction evidence="6">
        <text>Preferential cleavage: (Ac)2-L-Lys-D-Ala-|-D-Ala. Also transpeptidation of peptidyl-alanyl moieties that are N-acyl substituents of D-alanine.</text>
        <dbReference type="EC" id="3.4.16.4"/>
    </reaction>
</comment>
<dbReference type="UniPathway" id="UPA00219"/>
<name>A0A410MBX3_9BACI</name>
<dbReference type="PROSITE" id="PS51257">
    <property type="entry name" value="PROKAR_LIPOPROTEIN"/>
    <property type="match status" value="1"/>
</dbReference>
<feature type="domain" description="NTF2-like N-terminal transpeptidase" evidence="10">
    <location>
        <begin position="24"/>
        <end position="147"/>
    </location>
</feature>
<dbReference type="InterPro" id="IPR001460">
    <property type="entry name" value="PCN-bd_Tpept"/>
</dbReference>
<accession>A0A410MBX3</accession>
<keyword evidence="5" id="KW-0472">Membrane</keyword>
<dbReference type="RefSeq" id="WP_128524481.1">
    <property type="nucleotide sequence ID" value="NZ_CP026118.1"/>
</dbReference>
<dbReference type="Gene3D" id="3.90.1310.10">
    <property type="entry name" value="Penicillin-binding protein 2a (Domain 2)"/>
    <property type="match status" value="1"/>
</dbReference>
<dbReference type="Proteomes" id="UP000287756">
    <property type="component" value="Chromosome"/>
</dbReference>
<dbReference type="InterPro" id="IPR050515">
    <property type="entry name" value="Beta-lactam/transpept"/>
</dbReference>
<dbReference type="InterPro" id="IPR032710">
    <property type="entry name" value="NTF2-like_dom_sf"/>
</dbReference>
<evidence type="ECO:0000256" key="3">
    <source>
        <dbReference type="ARBA" id="ARBA00007171"/>
    </source>
</evidence>
<comment type="pathway">
    <text evidence="2">Cell wall biogenesis; peptidoglycan biosynthesis.</text>
</comment>
<evidence type="ECO:0000256" key="6">
    <source>
        <dbReference type="ARBA" id="ARBA00034000"/>
    </source>
</evidence>
<evidence type="ECO:0000259" key="8">
    <source>
        <dbReference type="Pfam" id="PF00905"/>
    </source>
</evidence>
<evidence type="ECO:0000313" key="11">
    <source>
        <dbReference type="EMBL" id="QAS52188.1"/>
    </source>
</evidence>
<dbReference type="InterPro" id="IPR005311">
    <property type="entry name" value="PBP_dimer"/>
</dbReference>
<comment type="subcellular location">
    <subcellularLocation>
        <location evidence="1">Membrane</location>
    </subcellularLocation>
</comment>
<dbReference type="PANTHER" id="PTHR30627:SF25">
    <property type="entry name" value="PENICILLIN-BINDING PROTEIN 3"/>
    <property type="match status" value="1"/>
</dbReference>
<dbReference type="Gene3D" id="3.30.1390.30">
    <property type="entry name" value="Penicillin-binding protein 2a, domain 3"/>
    <property type="match status" value="1"/>
</dbReference>
<feature type="chain" id="PRO_5038699585" description="serine-type D-Ala-D-Ala carboxypeptidase" evidence="7">
    <location>
        <begin position="21"/>
        <end position="667"/>
    </location>
</feature>
<dbReference type="InterPro" id="IPR012338">
    <property type="entry name" value="Beta-lactam/transpept-like"/>
</dbReference>
<gene>
    <name evidence="11" type="ORF">HLI_08075</name>
</gene>
<dbReference type="Pfam" id="PF00905">
    <property type="entry name" value="Transpeptidase"/>
    <property type="match status" value="1"/>
</dbReference>
<dbReference type="GO" id="GO:0071972">
    <property type="term" value="F:peptidoglycan L,D-transpeptidase activity"/>
    <property type="evidence" value="ECO:0007669"/>
    <property type="project" value="TreeGrafter"/>
</dbReference>
<dbReference type="InterPro" id="IPR036138">
    <property type="entry name" value="PBP_dimer_sf"/>
</dbReference>
<dbReference type="SUPFAM" id="SSF54427">
    <property type="entry name" value="NTF2-like"/>
    <property type="match status" value="1"/>
</dbReference>
<evidence type="ECO:0000256" key="1">
    <source>
        <dbReference type="ARBA" id="ARBA00004370"/>
    </source>
</evidence>
<organism evidence="11 12">
    <name type="scientific">Halobacillus litoralis</name>
    <dbReference type="NCBI Taxonomy" id="45668"/>
    <lineage>
        <taxon>Bacteria</taxon>
        <taxon>Bacillati</taxon>
        <taxon>Bacillota</taxon>
        <taxon>Bacilli</taxon>
        <taxon>Bacillales</taxon>
        <taxon>Bacillaceae</taxon>
        <taxon>Halobacillus</taxon>
    </lineage>
</organism>
<dbReference type="Pfam" id="PF03717">
    <property type="entry name" value="PBP_dimer"/>
    <property type="match status" value="1"/>
</dbReference>
<dbReference type="GO" id="GO:0005886">
    <property type="term" value="C:plasma membrane"/>
    <property type="evidence" value="ECO:0007669"/>
    <property type="project" value="TreeGrafter"/>
</dbReference>
<evidence type="ECO:0000256" key="2">
    <source>
        <dbReference type="ARBA" id="ARBA00004752"/>
    </source>
</evidence>
<evidence type="ECO:0000256" key="4">
    <source>
        <dbReference type="ARBA" id="ARBA00012448"/>
    </source>
</evidence>
<dbReference type="SUPFAM" id="SSF56519">
    <property type="entry name" value="Penicillin binding protein dimerisation domain"/>
    <property type="match status" value="1"/>
</dbReference>
<dbReference type="Gene3D" id="3.40.710.10">
    <property type="entry name" value="DD-peptidase/beta-lactamase superfamily"/>
    <property type="match status" value="1"/>
</dbReference>
<evidence type="ECO:0000313" key="12">
    <source>
        <dbReference type="Proteomes" id="UP000287756"/>
    </source>
</evidence>
<dbReference type="EMBL" id="CP026118">
    <property type="protein sequence ID" value="QAS52188.1"/>
    <property type="molecule type" value="Genomic_DNA"/>
</dbReference>
<dbReference type="PANTHER" id="PTHR30627">
    <property type="entry name" value="PEPTIDOGLYCAN D,D-TRANSPEPTIDASE"/>
    <property type="match status" value="1"/>
</dbReference>
<dbReference type="SUPFAM" id="SSF56601">
    <property type="entry name" value="beta-lactamase/transpeptidase-like"/>
    <property type="match status" value="1"/>
</dbReference>
<dbReference type="Gene3D" id="3.10.450.100">
    <property type="entry name" value="NTF2-like, domain 1"/>
    <property type="match status" value="1"/>
</dbReference>
<dbReference type="GO" id="GO:0009002">
    <property type="term" value="F:serine-type D-Ala-D-Ala carboxypeptidase activity"/>
    <property type="evidence" value="ECO:0007669"/>
    <property type="project" value="UniProtKB-EC"/>
</dbReference>
<dbReference type="GO" id="GO:0009252">
    <property type="term" value="P:peptidoglycan biosynthetic process"/>
    <property type="evidence" value="ECO:0007669"/>
    <property type="project" value="UniProtKB-UniPathway"/>
</dbReference>
<dbReference type="AlphaFoldDB" id="A0A410MBX3"/>
<dbReference type="GO" id="GO:0008658">
    <property type="term" value="F:penicillin binding"/>
    <property type="evidence" value="ECO:0007669"/>
    <property type="project" value="InterPro"/>
</dbReference>
<dbReference type="InterPro" id="IPR007887">
    <property type="entry name" value="MecA_N"/>
</dbReference>
<feature type="signal peptide" evidence="7">
    <location>
        <begin position="1"/>
        <end position="20"/>
    </location>
</feature>
<evidence type="ECO:0000259" key="10">
    <source>
        <dbReference type="Pfam" id="PF05223"/>
    </source>
</evidence>
<proteinExistence type="inferred from homology"/>
<comment type="similarity">
    <text evidence="3">Belongs to the transpeptidase family.</text>
</comment>
<dbReference type="KEGG" id="hli:HLI_08075"/>
<reference evidence="11 12" key="1">
    <citation type="submission" date="2018-01" db="EMBL/GenBank/DDBJ databases">
        <title>The whole genome sequencing and assembly of Halobacillus litoralis ERB031 strain.</title>
        <authorList>
            <person name="Lee S.-J."/>
            <person name="Park M.-K."/>
            <person name="Kim J.-Y."/>
            <person name="Lee Y.-J."/>
            <person name="Yi H."/>
            <person name="Bahn Y.-S."/>
            <person name="Kim J.F."/>
            <person name="Lee D.-W."/>
        </authorList>
    </citation>
    <scope>NUCLEOTIDE SEQUENCE [LARGE SCALE GENOMIC DNA]</scope>
    <source>
        <strain evidence="11 12">ERB 031</strain>
    </source>
</reference>
<dbReference type="GO" id="GO:0071555">
    <property type="term" value="P:cell wall organization"/>
    <property type="evidence" value="ECO:0007669"/>
    <property type="project" value="TreeGrafter"/>
</dbReference>
<evidence type="ECO:0000256" key="7">
    <source>
        <dbReference type="SAM" id="SignalP"/>
    </source>
</evidence>
<dbReference type="Pfam" id="PF05223">
    <property type="entry name" value="MecA_N"/>
    <property type="match status" value="1"/>
</dbReference>
<dbReference type="OrthoDB" id="9766847at2"/>
<dbReference type="EC" id="3.4.16.4" evidence="4"/>
<sequence length="667" mass="73916">MKRWILVIFSLLLLGLTACSEQPNPEDTFTAYMKAWESGEYAKMYGMLSKSSQGLMSEEEFVDRYTAIYEGIGMKELAVTYELPEEDQEYDTEEKPSFEYGVSMGSLGGEIQFSHSAELVYEEGEEENRWAVDWSSSMIFPEMEEGDTVRAWPLSPERGEIFDVDGKPLAVNGGVKQVGIAPGQMEKNSEEDVTRLKEELAEILNISVEYIDEQLGQSWVTKDTFVPLASINAEDEETIDAINELPSGISFQDDEDARRYPLGEAAAHLTGYVDEVTAEDLDEHEGEGYSAGDQIGRRGLESVMEDKLRGKPGGIVVIRNKEEERKTVLAETPAKDGEDVTLTISSDVQRAVYEQMKGDSGAASAIDPRSGEVKALVSTPSYDPNEEILNPNGAETTINKFNKTYSPGSTFKPITAAIGLETGNINPEENMAISGKTYSKDDWGGYKVTRVDGAAVDEQVNLRDALMRSDNIYFARSILKIGGETFMKETDEFGFGEDIPFPYPIQSSQILNGEAFDNEALLADTGYGQGQVQMSPLHLAMTYTPFVTNGTMLKPTLLKEEETGQTWHENIMSEETAAIVRERLKAVVQDSEGTAHDAELEGRSLAGKTGTAELKQSLEDENGQENGWFIAWDTENPDLMISMMIEDVDEGSHYVVPKVRNVFEQLR</sequence>
<dbReference type="GO" id="GO:0046677">
    <property type="term" value="P:response to antibiotic"/>
    <property type="evidence" value="ECO:0007669"/>
    <property type="project" value="InterPro"/>
</dbReference>
<protein>
    <recommendedName>
        <fullName evidence="4">serine-type D-Ala-D-Ala carboxypeptidase</fullName>
        <ecNumber evidence="4">3.4.16.4</ecNumber>
    </recommendedName>
</protein>
<evidence type="ECO:0000259" key="9">
    <source>
        <dbReference type="Pfam" id="PF03717"/>
    </source>
</evidence>
<feature type="domain" description="Penicillin-binding protein dimerisation" evidence="9">
    <location>
        <begin position="154"/>
        <end position="324"/>
    </location>
</feature>
<feature type="domain" description="Penicillin-binding protein transpeptidase" evidence="8">
    <location>
        <begin position="361"/>
        <end position="663"/>
    </location>
</feature>
<evidence type="ECO:0000256" key="5">
    <source>
        <dbReference type="ARBA" id="ARBA00023136"/>
    </source>
</evidence>